<dbReference type="Proteomes" id="UP001172101">
    <property type="component" value="Unassembled WGS sequence"/>
</dbReference>
<name>A0AA40ADS9_9PEZI</name>
<sequence length="222" mass="25740">MAVMVVMDWRCGANSCGVDAEYAPRYAILSHTWGDEEVTFQDLQTPAGTSMKGFRKILACCKQARKDGIKWYFRAAVYYTLLEDVPSRNPHFPEAEFREARWFTRGWCLQELIAPDNVEFYSANWTDIGTKWSLQPLITEITGITENALRFRHLEDYSAAQKMSWASTRETTRDEDLAYCLLSIFGIDMPLLYGEGRNAFLRLQKEIPAQNEDYSLLWTDWN</sequence>
<dbReference type="EMBL" id="JAUIRO010000005">
    <property type="protein sequence ID" value="KAK0714059.1"/>
    <property type="molecule type" value="Genomic_DNA"/>
</dbReference>
<keyword evidence="2" id="KW-1185">Reference proteome</keyword>
<organism evidence="1 2">
    <name type="scientific">Lasiosphaeria miniovina</name>
    <dbReference type="NCBI Taxonomy" id="1954250"/>
    <lineage>
        <taxon>Eukaryota</taxon>
        <taxon>Fungi</taxon>
        <taxon>Dikarya</taxon>
        <taxon>Ascomycota</taxon>
        <taxon>Pezizomycotina</taxon>
        <taxon>Sordariomycetes</taxon>
        <taxon>Sordariomycetidae</taxon>
        <taxon>Sordariales</taxon>
        <taxon>Lasiosphaeriaceae</taxon>
        <taxon>Lasiosphaeria</taxon>
    </lineage>
</organism>
<accession>A0AA40ADS9</accession>
<dbReference type="PANTHER" id="PTHR10622">
    <property type="entry name" value="HET DOMAIN-CONTAINING PROTEIN"/>
    <property type="match status" value="1"/>
</dbReference>
<comment type="caution">
    <text evidence="1">The sequence shown here is derived from an EMBL/GenBank/DDBJ whole genome shotgun (WGS) entry which is preliminary data.</text>
</comment>
<evidence type="ECO:0008006" key="3">
    <source>
        <dbReference type="Google" id="ProtNLM"/>
    </source>
</evidence>
<evidence type="ECO:0000313" key="2">
    <source>
        <dbReference type="Proteomes" id="UP001172101"/>
    </source>
</evidence>
<proteinExistence type="predicted"/>
<dbReference type="GeneID" id="85327395"/>
<protein>
    <recommendedName>
        <fullName evidence="3">Heterokaryon incompatibility domain-containing protein</fullName>
    </recommendedName>
</protein>
<dbReference type="AlphaFoldDB" id="A0AA40ADS9"/>
<evidence type="ECO:0000313" key="1">
    <source>
        <dbReference type="EMBL" id="KAK0714059.1"/>
    </source>
</evidence>
<dbReference type="RefSeq" id="XP_060295381.1">
    <property type="nucleotide sequence ID" value="XM_060444125.1"/>
</dbReference>
<dbReference type="PANTHER" id="PTHR10622:SF10">
    <property type="entry name" value="HET DOMAIN-CONTAINING PROTEIN"/>
    <property type="match status" value="1"/>
</dbReference>
<reference evidence="1" key="1">
    <citation type="submission" date="2023-06" db="EMBL/GenBank/DDBJ databases">
        <title>Genome-scale phylogeny and comparative genomics of the fungal order Sordariales.</title>
        <authorList>
            <consortium name="Lawrence Berkeley National Laboratory"/>
            <person name="Hensen N."/>
            <person name="Bonometti L."/>
            <person name="Westerberg I."/>
            <person name="Brannstrom I.O."/>
            <person name="Guillou S."/>
            <person name="Cros-Aarteil S."/>
            <person name="Calhoun S."/>
            <person name="Haridas S."/>
            <person name="Kuo A."/>
            <person name="Mondo S."/>
            <person name="Pangilinan J."/>
            <person name="Riley R."/>
            <person name="LaButti K."/>
            <person name="Andreopoulos B."/>
            <person name="Lipzen A."/>
            <person name="Chen C."/>
            <person name="Yanf M."/>
            <person name="Daum C."/>
            <person name="Ng V."/>
            <person name="Clum A."/>
            <person name="Steindorff A."/>
            <person name="Ohm R."/>
            <person name="Martin F."/>
            <person name="Silar P."/>
            <person name="Natvig D."/>
            <person name="Lalanne C."/>
            <person name="Gautier V."/>
            <person name="Ament-velasquez S.L."/>
            <person name="Kruys A."/>
            <person name="Hutchinson M.I."/>
            <person name="Powell A.J."/>
            <person name="Barry K."/>
            <person name="Miller A.N."/>
            <person name="Grigoriev I.V."/>
            <person name="Debuchy R."/>
            <person name="Gladieux P."/>
            <person name="Thoren M.H."/>
            <person name="Johannesson H."/>
        </authorList>
    </citation>
    <scope>NUCLEOTIDE SEQUENCE</scope>
    <source>
        <strain evidence="1">SMH2392-1A</strain>
    </source>
</reference>
<gene>
    <name evidence="1" type="ORF">B0T26DRAFT_742493</name>
</gene>